<feature type="compositionally biased region" description="Low complexity" evidence="1">
    <location>
        <begin position="75"/>
        <end position="105"/>
    </location>
</feature>
<dbReference type="EMBL" id="CAJNOQ010007768">
    <property type="protein sequence ID" value="CAF1178169.1"/>
    <property type="molecule type" value="Genomic_DNA"/>
</dbReference>
<protein>
    <submittedName>
        <fullName evidence="2">Uncharacterized protein</fullName>
    </submittedName>
</protein>
<evidence type="ECO:0000313" key="2">
    <source>
        <dbReference type="EMBL" id="CAF1178169.1"/>
    </source>
</evidence>
<proteinExistence type="predicted"/>
<name>A0A814UR41_9BILA</name>
<dbReference type="EMBL" id="CAJOBC010007767">
    <property type="protein sequence ID" value="CAF3942280.1"/>
    <property type="molecule type" value="Genomic_DNA"/>
</dbReference>
<evidence type="ECO:0000313" key="4">
    <source>
        <dbReference type="Proteomes" id="UP000663829"/>
    </source>
</evidence>
<evidence type="ECO:0000313" key="3">
    <source>
        <dbReference type="EMBL" id="CAF3942280.1"/>
    </source>
</evidence>
<dbReference type="AlphaFoldDB" id="A0A814UR41"/>
<reference evidence="2" key="1">
    <citation type="submission" date="2021-02" db="EMBL/GenBank/DDBJ databases">
        <authorList>
            <person name="Nowell W R."/>
        </authorList>
    </citation>
    <scope>NUCLEOTIDE SEQUENCE</scope>
</reference>
<accession>A0A814UR41</accession>
<feature type="region of interest" description="Disordered" evidence="1">
    <location>
        <begin position="75"/>
        <end position="110"/>
    </location>
</feature>
<organism evidence="2 4">
    <name type="scientific">Didymodactylos carnosus</name>
    <dbReference type="NCBI Taxonomy" id="1234261"/>
    <lineage>
        <taxon>Eukaryota</taxon>
        <taxon>Metazoa</taxon>
        <taxon>Spiralia</taxon>
        <taxon>Gnathifera</taxon>
        <taxon>Rotifera</taxon>
        <taxon>Eurotatoria</taxon>
        <taxon>Bdelloidea</taxon>
        <taxon>Philodinida</taxon>
        <taxon>Philodinidae</taxon>
        <taxon>Didymodactylos</taxon>
    </lineage>
</organism>
<comment type="caution">
    <text evidence="2">The sequence shown here is derived from an EMBL/GenBank/DDBJ whole genome shotgun (WGS) entry which is preliminary data.</text>
</comment>
<evidence type="ECO:0000256" key="1">
    <source>
        <dbReference type="SAM" id="MobiDB-lite"/>
    </source>
</evidence>
<sequence>AEETIEDMDDLLTDVIQYDFVPSGDVVEHDGVAQGGTDDSANTSNNESASSDKSQQEDTDNNSLLVIKLNAVITRQQTQRLTPTPTQTTATATHTPLPSAPATTANPSSSLFDFSLDGIRSEQMEDTDII</sequence>
<feature type="non-terminal residue" evidence="2">
    <location>
        <position position="1"/>
    </location>
</feature>
<feature type="compositionally biased region" description="Low complexity" evidence="1">
    <location>
        <begin position="37"/>
        <end position="52"/>
    </location>
</feature>
<dbReference type="Proteomes" id="UP000663829">
    <property type="component" value="Unassembled WGS sequence"/>
</dbReference>
<gene>
    <name evidence="2" type="ORF">GPM918_LOCUS22553</name>
    <name evidence="3" type="ORF">SRO942_LOCUS22549</name>
</gene>
<feature type="region of interest" description="Disordered" evidence="1">
    <location>
        <begin position="26"/>
        <end position="63"/>
    </location>
</feature>
<keyword evidence="4" id="KW-1185">Reference proteome</keyword>
<dbReference type="Proteomes" id="UP000681722">
    <property type="component" value="Unassembled WGS sequence"/>
</dbReference>